<gene>
    <name evidence="5" type="ORF">FTX54_001370</name>
</gene>
<feature type="domain" description="Predicted membrane protein YciQ-like C-terminal" evidence="4">
    <location>
        <begin position="285"/>
        <end position="462"/>
    </location>
</feature>
<dbReference type="InterPro" id="IPR048389">
    <property type="entry name" value="YciQ-like_C"/>
</dbReference>
<keyword evidence="2" id="KW-1133">Transmembrane helix</keyword>
<dbReference type="Pfam" id="PF09972">
    <property type="entry name" value="DUF2207"/>
    <property type="match status" value="1"/>
</dbReference>
<evidence type="ECO:0000256" key="1">
    <source>
        <dbReference type="SAM" id="MobiDB-lite"/>
    </source>
</evidence>
<reference evidence="5 6" key="1">
    <citation type="submission" date="2024-01" db="EMBL/GenBank/DDBJ databases">
        <title>Complete Genome Sequence of Alkalicoccus halolimnae BZ-SZ-XJ29T, a Moderately Halophilic Bacterium Isolated from a Salt Lake.</title>
        <authorList>
            <person name="Zhao B."/>
        </authorList>
    </citation>
    <scope>NUCLEOTIDE SEQUENCE [LARGE SCALE GENOMIC DNA]</scope>
    <source>
        <strain evidence="5 6">BZ-SZ-XJ29</strain>
    </source>
</reference>
<sequence>MKWFISAWSMIIVCFFLPFSAGAFELTIPEAEIHAHLQEDGSVEVEETFTYAFEGEFNGVVRTLNHPEETAVENLQAYENGEELVIETEEEIVHSIHRSGEDETFTVDLHYTIENGVERFTDVGQFYWAFFDSSNEMDYEAMSIFIYPPEESENVQAIGYDEAEGAETITEDGIVIFDLGHVESGSNGDIRTAFDEAMFSGAERTSNDTAGRQIAVEKEEREEQAAAFAERRNFLDSAAPFLLFAAVAAIVFLIFRDNLKFRYGRSRADNAEREKPVPEPIMSMPATMMYIHQTVTPEMLSASLLDLVRKGKAMQEGEDGFRIKERDELLSHEIKLIEMLDDMSEENVFHLKDMASYLEKKENYETFKKKEAEWTKEVKKEQKEEKLVIERKTFRFVLMLAATLTFAAGIVFMIHGLILPFVILGLTAVTFLLYPIVYQPKTDKGSAVSGEWQDFRKRLKEYTVEDWQRLTPSEQKTAFIFGLGLNLKSVKKIAGELTKQIPADRKPLDYADSSTAFMMTGVLVSTQFHSTTAQASTSFSSGPGVGGGTGAGGGGGGSGGF</sequence>
<dbReference type="KEGG" id="ahal:FTX54_001370"/>
<dbReference type="AlphaFoldDB" id="A0A5C7F2U1"/>
<keyword evidence="6" id="KW-1185">Reference proteome</keyword>
<evidence type="ECO:0000259" key="4">
    <source>
        <dbReference type="Pfam" id="PF20990"/>
    </source>
</evidence>
<dbReference type="Proteomes" id="UP000321816">
    <property type="component" value="Chromosome"/>
</dbReference>
<feature type="transmembrane region" description="Helical" evidence="2">
    <location>
        <begin position="393"/>
        <end position="412"/>
    </location>
</feature>
<evidence type="ECO:0000313" key="6">
    <source>
        <dbReference type="Proteomes" id="UP000321816"/>
    </source>
</evidence>
<dbReference type="RefSeq" id="WP_147804250.1">
    <property type="nucleotide sequence ID" value="NZ_CP144914.1"/>
</dbReference>
<proteinExistence type="predicted"/>
<feature type="transmembrane region" description="Helical" evidence="2">
    <location>
        <begin position="238"/>
        <end position="255"/>
    </location>
</feature>
<feature type="compositionally biased region" description="Gly residues" evidence="1">
    <location>
        <begin position="543"/>
        <end position="561"/>
    </location>
</feature>
<organism evidence="5 6">
    <name type="scientific">Alkalicoccus halolimnae</name>
    <dbReference type="NCBI Taxonomy" id="1667239"/>
    <lineage>
        <taxon>Bacteria</taxon>
        <taxon>Bacillati</taxon>
        <taxon>Bacillota</taxon>
        <taxon>Bacilli</taxon>
        <taxon>Bacillales</taxon>
        <taxon>Bacillaceae</taxon>
        <taxon>Alkalicoccus</taxon>
    </lineage>
</organism>
<dbReference type="Pfam" id="PF20990">
    <property type="entry name" value="DUF2207_C"/>
    <property type="match status" value="1"/>
</dbReference>
<feature type="transmembrane region" description="Helical" evidence="2">
    <location>
        <begin position="418"/>
        <end position="437"/>
    </location>
</feature>
<keyword evidence="2" id="KW-0812">Transmembrane</keyword>
<accession>A0A5C7F2U1</accession>
<protein>
    <submittedName>
        <fullName evidence="5">DUF2207 domain-containing protein</fullName>
    </submittedName>
</protein>
<evidence type="ECO:0000259" key="3">
    <source>
        <dbReference type="Pfam" id="PF09972"/>
    </source>
</evidence>
<keyword evidence="2" id="KW-0472">Membrane</keyword>
<evidence type="ECO:0000256" key="2">
    <source>
        <dbReference type="SAM" id="Phobius"/>
    </source>
</evidence>
<name>A0A5C7F2U1_9BACI</name>
<dbReference type="EMBL" id="CP144914">
    <property type="protein sequence ID" value="WWD80243.1"/>
    <property type="molecule type" value="Genomic_DNA"/>
</dbReference>
<feature type="domain" description="DUF2207" evidence="3">
    <location>
        <begin position="27"/>
        <end position="194"/>
    </location>
</feature>
<feature type="region of interest" description="Disordered" evidence="1">
    <location>
        <begin position="535"/>
        <end position="561"/>
    </location>
</feature>
<dbReference type="InterPro" id="IPR018702">
    <property type="entry name" value="DUF2207"/>
</dbReference>
<dbReference type="OrthoDB" id="5507254at2"/>
<evidence type="ECO:0000313" key="5">
    <source>
        <dbReference type="EMBL" id="WWD80243.1"/>
    </source>
</evidence>